<evidence type="ECO:0000313" key="3">
    <source>
        <dbReference type="Proteomes" id="UP000503540"/>
    </source>
</evidence>
<feature type="compositionally biased region" description="Polar residues" evidence="1">
    <location>
        <begin position="55"/>
        <end position="65"/>
    </location>
</feature>
<name>A0A6G9YEG1_9NOCA</name>
<dbReference type="Proteomes" id="UP000503540">
    <property type="component" value="Chromosome"/>
</dbReference>
<dbReference type="RefSeq" id="WP_167474370.1">
    <property type="nucleotide sequence ID" value="NZ_CP046172.1"/>
</dbReference>
<dbReference type="KEGG" id="nah:F5544_18520"/>
<evidence type="ECO:0000256" key="1">
    <source>
        <dbReference type="SAM" id="MobiDB-lite"/>
    </source>
</evidence>
<evidence type="ECO:0000313" key="2">
    <source>
        <dbReference type="EMBL" id="QIS11578.1"/>
    </source>
</evidence>
<accession>A0A6G9YEG1</accession>
<feature type="region of interest" description="Disordered" evidence="1">
    <location>
        <begin position="43"/>
        <end position="65"/>
    </location>
</feature>
<sequence>MAPSPIQSALGIDGAVGSATTKAGITTGSADAVDGMVRAFTGSAESLGGPRELLTGSSSPSTLNP</sequence>
<reference evidence="2 3" key="1">
    <citation type="journal article" date="2019" name="ACS Chem. Biol.">
        <title>Identification and Mobilization of a Cryptic Antibiotic Biosynthesis Gene Locus from a Human-Pathogenic Nocardia Isolate.</title>
        <authorList>
            <person name="Herisse M."/>
            <person name="Ishida K."/>
            <person name="Porter J.L."/>
            <person name="Howden B."/>
            <person name="Hertweck C."/>
            <person name="Stinear T.P."/>
            <person name="Pidot S.J."/>
        </authorList>
    </citation>
    <scope>NUCLEOTIDE SEQUENCE [LARGE SCALE GENOMIC DNA]</scope>
    <source>
        <strain evidence="2 3">AUSMDU00012717</strain>
    </source>
</reference>
<organism evidence="2 3">
    <name type="scientific">Nocardia arthritidis</name>
    <dbReference type="NCBI Taxonomy" id="228602"/>
    <lineage>
        <taxon>Bacteria</taxon>
        <taxon>Bacillati</taxon>
        <taxon>Actinomycetota</taxon>
        <taxon>Actinomycetes</taxon>
        <taxon>Mycobacteriales</taxon>
        <taxon>Nocardiaceae</taxon>
        <taxon>Nocardia</taxon>
    </lineage>
</organism>
<keyword evidence="3" id="KW-1185">Reference proteome</keyword>
<gene>
    <name evidence="2" type="ORF">F5544_18520</name>
</gene>
<protein>
    <submittedName>
        <fullName evidence="2">Uncharacterized protein</fullName>
    </submittedName>
</protein>
<dbReference type="EMBL" id="CP046172">
    <property type="protein sequence ID" value="QIS11578.1"/>
    <property type="molecule type" value="Genomic_DNA"/>
</dbReference>
<proteinExistence type="predicted"/>
<dbReference type="AlphaFoldDB" id="A0A6G9YEG1"/>